<comment type="similarity">
    <text evidence="2">Belongs to the GMC oxidoreductase family.</text>
</comment>
<dbReference type="Proteomes" id="UP000179616">
    <property type="component" value="Unassembled WGS sequence"/>
</dbReference>
<gene>
    <name evidence="17" type="ORF">BKG76_07135</name>
</gene>
<dbReference type="EC" id="1.1.3.6" evidence="13"/>
<keyword evidence="4" id="KW-0285">Flavoprotein</keyword>
<evidence type="ECO:0000256" key="2">
    <source>
        <dbReference type="ARBA" id="ARBA00010790"/>
    </source>
</evidence>
<dbReference type="PANTHER" id="PTHR47470">
    <property type="entry name" value="CHOLESTEROL OXIDASE"/>
    <property type="match status" value="1"/>
</dbReference>
<keyword evidence="5" id="KW-0274">FAD</keyword>
<dbReference type="STRING" id="948102.BKG76_07135"/>
<dbReference type="PANTHER" id="PTHR47470:SF1">
    <property type="entry name" value="FAD-DEPENDENT OXIDOREDUCTASE 2 FAD BINDING DOMAIN-CONTAINING PROTEIN"/>
    <property type="match status" value="1"/>
</dbReference>
<keyword evidence="7" id="KW-0443">Lipid metabolism</keyword>
<dbReference type="Gene3D" id="3.50.50.60">
    <property type="entry name" value="FAD/NAD(P)-binding domain"/>
    <property type="match status" value="1"/>
</dbReference>
<evidence type="ECO:0000256" key="7">
    <source>
        <dbReference type="ARBA" id="ARBA00023098"/>
    </source>
</evidence>
<dbReference type="EC" id="5.3.3.1" evidence="11"/>
<dbReference type="OrthoDB" id="3587784at2"/>
<dbReference type="EMBL" id="MLIK01000018">
    <property type="protein sequence ID" value="OHU26764.1"/>
    <property type="molecule type" value="Genomic_DNA"/>
</dbReference>
<dbReference type="GeneID" id="57166572"/>
<dbReference type="InterPro" id="IPR052542">
    <property type="entry name" value="Cholesterol_Oxidase"/>
</dbReference>
<comment type="pathway">
    <text evidence="12">Steroid metabolism; cholesterol degradation.</text>
</comment>
<evidence type="ECO:0000256" key="1">
    <source>
        <dbReference type="ARBA" id="ARBA00001974"/>
    </source>
</evidence>
<dbReference type="AlphaFoldDB" id="A0A1S1LCI0"/>
<evidence type="ECO:0000256" key="14">
    <source>
        <dbReference type="ARBA" id="ARBA00049744"/>
    </source>
</evidence>
<evidence type="ECO:0000256" key="12">
    <source>
        <dbReference type="ARBA" id="ARBA00049645"/>
    </source>
</evidence>
<evidence type="ECO:0000259" key="16">
    <source>
        <dbReference type="Pfam" id="PF05199"/>
    </source>
</evidence>
<dbReference type="InterPro" id="IPR007867">
    <property type="entry name" value="GMC_OxRtase_C"/>
</dbReference>
<dbReference type="RefSeq" id="WP_070937016.1">
    <property type="nucleotide sequence ID" value="NZ_MLIK01000018.1"/>
</dbReference>
<keyword evidence="6" id="KW-0560">Oxidoreductase</keyword>
<evidence type="ECO:0000313" key="17">
    <source>
        <dbReference type="EMBL" id="OHU26764.1"/>
    </source>
</evidence>
<evidence type="ECO:0000256" key="10">
    <source>
        <dbReference type="ARBA" id="ARBA00023235"/>
    </source>
</evidence>
<evidence type="ECO:0000256" key="6">
    <source>
        <dbReference type="ARBA" id="ARBA00023002"/>
    </source>
</evidence>
<comment type="caution">
    <text evidence="17">The sequence shown here is derived from an EMBL/GenBank/DDBJ whole genome shotgun (WGS) entry which is preliminary data.</text>
</comment>
<dbReference type="Pfam" id="PF22500">
    <property type="entry name" value="GMC_oxred_C_1st"/>
    <property type="match status" value="1"/>
</dbReference>
<reference evidence="17 18" key="1">
    <citation type="submission" date="2016-10" db="EMBL/GenBank/DDBJ databases">
        <title>Evaluation of Human, Veterinary and Environmental Mycobacterium chelonae Isolates by Core Genome Phylogenomic Analysis, Targeted Gene Comparison, and Anti-microbial Susceptibility Patterns: A Tale of Mistaken Identities.</title>
        <authorList>
            <person name="Fogelson S.B."/>
            <person name="Camus A.C."/>
            <person name="Lorenz W."/>
            <person name="Vasireddy R."/>
            <person name="Vasireddy S."/>
            <person name="Smith T."/>
            <person name="Brown-Elliott B.A."/>
            <person name="Wallace R.J.Jr."/>
            <person name="Hasan N.A."/>
            <person name="Reischl U."/>
            <person name="Sanchez S."/>
        </authorList>
    </citation>
    <scope>NUCLEOTIDE SEQUENCE [LARGE SCALE GENOMIC DNA]</scope>
    <source>
        <strain evidence="17 18">1559</strain>
    </source>
</reference>
<organism evidence="17 18">
    <name type="scientific">Mycobacteroides franklinii</name>
    <dbReference type="NCBI Taxonomy" id="948102"/>
    <lineage>
        <taxon>Bacteria</taxon>
        <taxon>Bacillati</taxon>
        <taxon>Actinomycetota</taxon>
        <taxon>Actinomycetes</taxon>
        <taxon>Mycobacteriales</taxon>
        <taxon>Mycobacteriaceae</taxon>
        <taxon>Mycobacteroides</taxon>
    </lineage>
</organism>
<keyword evidence="9" id="KW-0753">Steroid metabolism</keyword>
<keyword evidence="10" id="KW-0413">Isomerase</keyword>
<evidence type="ECO:0000256" key="8">
    <source>
        <dbReference type="ARBA" id="ARBA00023166"/>
    </source>
</evidence>
<evidence type="ECO:0000256" key="4">
    <source>
        <dbReference type="ARBA" id="ARBA00022630"/>
    </source>
</evidence>
<dbReference type="SUPFAM" id="SSF51905">
    <property type="entry name" value="FAD/NAD(P)-binding domain"/>
    <property type="match status" value="1"/>
</dbReference>
<evidence type="ECO:0000256" key="3">
    <source>
        <dbReference type="ARBA" id="ARBA00022548"/>
    </source>
</evidence>
<dbReference type="Pfam" id="PF05199">
    <property type="entry name" value="GMC_oxred_C"/>
    <property type="match status" value="1"/>
</dbReference>
<protein>
    <recommendedName>
        <fullName evidence="14">Cholesterol oxidase</fullName>
        <ecNumber evidence="13">1.1.3.6</ecNumber>
        <ecNumber evidence="11">5.3.3.1</ecNumber>
    </recommendedName>
    <alternativeName>
        <fullName evidence="15">Cholesterol isomerase</fullName>
    </alternativeName>
</protein>
<name>A0A1S1LCI0_9MYCO</name>
<comment type="cofactor">
    <cofactor evidence="1">
        <name>FAD</name>
        <dbReference type="ChEBI" id="CHEBI:57692"/>
    </cofactor>
</comment>
<evidence type="ECO:0000256" key="5">
    <source>
        <dbReference type="ARBA" id="ARBA00022827"/>
    </source>
</evidence>
<evidence type="ECO:0000313" key="18">
    <source>
        <dbReference type="Proteomes" id="UP000179616"/>
    </source>
</evidence>
<dbReference type="Gene3D" id="3.30.410.10">
    <property type="entry name" value="Cholesterol Oxidase, domain 2"/>
    <property type="match status" value="1"/>
</dbReference>
<accession>A0A1S1LCI0</accession>
<feature type="domain" description="Glucose-methanol-choline oxidoreductase C-terminal" evidence="16">
    <location>
        <begin position="470"/>
        <end position="522"/>
    </location>
</feature>
<evidence type="ECO:0000256" key="15">
    <source>
        <dbReference type="ARBA" id="ARBA00049778"/>
    </source>
</evidence>
<dbReference type="GO" id="GO:0016995">
    <property type="term" value="F:cholesterol oxidase activity"/>
    <property type="evidence" value="ECO:0007669"/>
    <property type="project" value="UniProtKB-EC"/>
</dbReference>
<dbReference type="SUPFAM" id="SSF54373">
    <property type="entry name" value="FAD-linked reductases, C-terminal domain"/>
    <property type="match status" value="1"/>
</dbReference>
<dbReference type="InterPro" id="IPR036188">
    <property type="entry name" value="FAD/NAD-bd_sf"/>
</dbReference>
<sequence length="536" mass="58928">MTLVSRRQLFGAAAAGALSFAAYNTLGDRRRHDRQHYTAIVVGTGYGGGVSALRLGQAGIDTLVLEKGRLWDTPDSDGRRFTPVLPVDSRSSWFASGAPSLVPSYNGISLNKLPGIAKQPLQAGICAKETHGAHDVFRGIAVGGGSLINAGIAAIPTFNQVRAAFPDIDPVEFRRTYLERAKSMLRINYRPTGWFEKTPWFQYARVGRRYAGAAGFDIDYNGSSYSFGYMQREAAGIVPRSALALEQQYGNNFGRFGSVDRTYIAAALQTGHVTLRPLTEAVSIRQESADEYVVTIRQIDRWGTELSTTEISCRSLFLAAGVLGTVKLLLRARETGDLQNLGEEIGQDYGNNGDIMVSHNLSARDPAGTQQSLMGMISLDNRNDPADPLYANIFSIPLPVETHALAYYAMTRTEDRSDITYDIGNDEISIRWPQAYTDHLWDRARTTFNKVVHGNRVDYRDDLFEGSPYRANTVHPLGGCVRAHATDENGRVKGYRRLYVNDASLIPGYLGVNPFLTIAALAERNIERVLSDITAA</sequence>
<evidence type="ECO:0000256" key="11">
    <source>
        <dbReference type="ARBA" id="ARBA00038856"/>
    </source>
</evidence>
<dbReference type="GO" id="GO:0004769">
    <property type="term" value="F:steroid Delta-isomerase activity"/>
    <property type="evidence" value="ECO:0007669"/>
    <property type="project" value="UniProtKB-EC"/>
</dbReference>
<proteinExistence type="inferred from homology"/>
<keyword evidence="8" id="KW-1207">Sterol metabolism</keyword>
<dbReference type="GO" id="GO:0008203">
    <property type="term" value="P:cholesterol metabolic process"/>
    <property type="evidence" value="ECO:0007669"/>
    <property type="project" value="UniProtKB-KW"/>
</dbReference>
<evidence type="ECO:0000256" key="9">
    <source>
        <dbReference type="ARBA" id="ARBA00023221"/>
    </source>
</evidence>
<evidence type="ECO:0000256" key="13">
    <source>
        <dbReference type="ARBA" id="ARBA00049723"/>
    </source>
</evidence>
<keyword evidence="3" id="KW-0153">Cholesterol metabolism</keyword>